<keyword evidence="7" id="KW-0915">Sodium</keyword>
<evidence type="ECO:0000256" key="7">
    <source>
        <dbReference type="ARBA" id="ARBA00023053"/>
    </source>
</evidence>
<dbReference type="InterPro" id="IPR001873">
    <property type="entry name" value="ENaC"/>
</dbReference>
<keyword evidence="10 12" id="KW-0739">Sodium transport</keyword>
<name>A0A8X6P7A0_NEPPI</name>
<dbReference type="AlphaFoldDB" id="A0A8X6P7A0"/>
<dbReference type="Pfam" id="PF00858">
    <property type="entry name" value="ASC"/>
    <property type="match status" value="1"/>
</dbReference>
<gene>
    <name evidence="13" type="primary">AVEN_102593_1</name>
    <name evidence="13" type="ORF">NPIL_347291</name>
</gene>
<evidence type="ECO:0000256" key="12">
    <source>
        <dbReference type="RuleBase" id="RU000679"/>
    </source>
</evidence>
<evidence type="ECO:0000313" key="14">
    <source>
        <dbReference type="Proteomes" id="UP000887013"/>
    </source>
</evidence>
<comment type="similarity">
    <text evidence="2 12">Belongs to the amiloride-sensitive sodium channel (TC 1.A.6) family.</text>
</comment>
<evidence type="ECO:0000256" key="3">
    <source>
        <dbReference type="ARBA" id="ARBA00022448"/>
    </source>
</evidence>
<proteinExistence type="inferred from homology"/>
<dbReference type="GO" id="GO:0005272">
    <property type="term" value="F:sodium channel activity"/>
    <property type="evidence" value="ECO:0007669"/>
    <property type="project" value="UniProtKB-KW"/>
</dbReference>
<keyword evidence="9" id="KW-0472">Membrane</keyword>
<evidence type="ECO:0000256" key="10">
    <source>
        <dbReference type="ARBA" id="ARBA00023201"/>
    </source>
</evidence>
<keyword evidence="3 12" id="KW-0813">Transport</keyword>
<comment type="caution">
    <text evidence="13">The sequence shown here is derived from an EMBL/GenBank/DDBJ whole genome shotgun (WGS) entry which is preliminary data.</text>
</comment>
<keyword evidence="14" id="KW-1185">Reference proteome</keyword>
<reference evidence="13" key="1">
    <citation type="submission" date="2020-08" db="EMBL/GenBank/DDBJ databases">
        <title>Multicomponent nature underlies the extraordinary mechanical properties of spider dragline silk.</title>
        <authorList>
            <person name="Kono N."/>
            <person name="Nakamura H."/>
            <person name="Mori M."/>
            <person name="Yoshida Y."/>
            <person name="Ohtoshi R."/>
            <person name="Malay A.D."/>
            <person name="Moran D.A.P."/>
            <person name="Tomita M."/>
            <person name="Numata K."/>
            <person name="Arakawa K."/>
        </authorList>
    </citation>
    <scope>NUCLEOTIDE SEQUENCE</scope>
</reference>
<evidence type="ECO:0000313" key="13">
    <source>
        <dbReference type="EMBL" id="GFT55444.1"/>
    </source>
</evidence>
<evidence type="ECO:0000256" key="8">
    <source>
        <dbReference type="ARBA" id="ARBA00023065"/>
    </source>
</evidence>
<dbReference type="EMBL" id="BMAW01017761">
    <property type="protein sequence ID" value="GFT55444.1"/>
    <property type="molecule type" value="Genomic_DNA"/>
</dbReference>
<keyword evidence="6" id="KW-1133">Transmembrane helix</keyword>
<dbReference type="Gene3D" id="2.60.470.10">
    <property type="entry name" value="Acid-sensing ion channels like domains"/>
    <property type="match status" value="1"/>
</dbReference>
<evidence type="ECO:0000256" key="4">
    <source>
        <dbReference type="ARBA" id="ARBA00022461"/>
    </source>
</evidence>
<protein>
    <submittedName>
        <fullName evidence="13">Uncharacterized protein</fullName>
    </submittedName>
</protein>
<dbReference type="OrthoDB" id="6427646at2759"/>
<dbReference type="GO" id="GO:0016020">
    <property type="term" value="C:membrane"/>
    <property type="evidence" value="ECO:0007669"/>
    <property type="project" value="UniProtKB-SubCell"/>
</dbReference>
<keyword evidence="11 12" id="KW-0407">Ion channel</keyword>
<comment type="subcellular location">
    <subcellularLocation>
        <location evidence="1">Membrane</location>
        <topology evidence="1">Multi-pass membrane protein</topology>
    </subcellularLocation>
</comment>
<organism evidence="13 14">
    <name type="scientific">Nephila pilipes</name>
    <name type="common">Giant wood spider</name>
    <name type="synonym">Nephila maculata</name>
    <dbReference type="NCBI Taxonomy" id="299642"/>
    <lineage>
        <taxon>Eukaryota</taxon>
        <taxon>Metazoa</taxon>
        <taxon>Ecdysozoa</taxon>
        <taxon>Arthropoda</taxon>
        <taxon>Chelicerata</taxon>
        <taxon>Arachnida</taxon>
        <taxon>Araneae</taxon>
        <taxon>Araneomorphae</taxon>
        <taxon>Entelegynae</taxon>
        <taxon>Araneoidea</taxon>
        <taxon>Nephilidae</taxon>
        <taxon>Nephila</taxon>
    </lineage>
</organism>
<evidence type="ECO:0000256" key="2">
    <source>
        <dbReference type="ARBA" id="ARBA00007193"/>
    </source>
</evidence>
<evidence type="ECO:0000256" key="1">
    <source>
        <dbReference type="ARBA" id="ARBA00004141"/>
    </source>
</evidence>
<sequence>MEFPAVTICSPITIPKTRANITNIHHLLKLENFLKSTKKLKYPIEEKNTCHRNPACEWSWFQNRCKCLSNPCDAEFCDGGDPMCVCSDIMCRHYPLLCFGTYNDSVHDDGDSCFCRNISNLNNQYKFKEPDSGMDDTLQKQIADAEIRNMLNVIRNAEVEDLADVEWAFQPDIMSIANYGTSFDSLIISCRFHRKRCDQRNFTVVYTATHGKCYTFNHAGKMSKGQDKKALKTKRYGWNSGKFCS</sequence>
<evidence type="ECO:0000256" key="5">
    <source>
        <dbReference type="ARBA" id="ARBA00022692"/>
    </source>
</evidence>
<evidence type="ECO:0000256" key="9">
    <source>
        <dbReference type="ARBA" id="ARBA00023136"/>
    </source>
</evidence>
<keyword evidence="4 12" id="KW-0894">Sodium channel</keyword>
<keyword evidence="5 12" id="KW-0812">Transmembrane</keyword>
<accession>A0A8X6P7A0</accession>
<dbReference type="Proteomes" id="UP000887013">
    <property type="component" value="Unassembled WGS sequence"/>
</dbReference>
<evidence type="ECO:0000256" key="11">
    <source>
        <dbReference type="ARBA" id="ARBA00023303"/>
    </source>
</evidence>
<keyword evidence="8 12" id="KW-0406">Ion transport</keyword>
<evidence type="ECO:0000256" key="6">
    <source>
        <dbReference type="ARBA" id="ARBA00022989"/>
    </source>
</evidence>